<accession>A0A8C3U342</accession>
<dbReference type="SUPFAM" id="SSF48726">
    <property type="entry name" value="Immunoglobulin"/>
    <property type="match status" value="1"/>
</dbReference>
<dbReference type="Ensembl" id="ENSCUST00005010088.1">
    <property type="protein sequence ID" value="ENSCUSP00005009694.1"/>
    <property type="gene ID" value="ENSCUSG00005006181.1"/>
</dbReference>
<evidence type="ECO:0000256" key="4">
    <source>
        <dbReference type="SAM" id="MobiDB-lite"/>
    </source>
</evidence>
<reference evidence="6" key="1">
    <citation type="submission" date="2020-10" db="EMBL/GenBank/DDBJ databases">
        <title>Catharus ustulatus (Swainson's thrush) genome, bCatUst1, primary haplotype v2.</title>
        <authorList>
            <person name="Delmore K."/>
            <person name="Vafadar M."/>
            <person name="Formenti G."/>
            <person name="Chow W."/>
            <person name="Pelan S."/>
            <person name="Howe K."/>
            <person name="Rhie A."/>
            <person name="Mountcastle J."/>
            <person name="Haase B."/>
            <person name="Fedrigo O."/>
            <person name="Jarvis E.D."/>
        </authorList>
    </citation>
    <scope>NUCLEOTIDE SEQUENCE [LARGE SCALE GENOMIC DNA]</scope>
</reference>
<evidence type="ECO:0000256" key="3">
    <source>
        <dbReference type="ARBA" id="ARBA00043265"/>
    </source>
</evidence>
<dbReference type="PROSITE" id="PS50835">
    <property type="entry name" value="IG_LIKE"/>
    <property type="match status" value="1"/>
</dbReference>
<feature type="compositionally biased region" description="Pro residues" evidence="4">
    <location>
        <begin position="163"/>
        <end position="175"/>
    </location>
</feature>
<proteinExistence type="predicted"/>
<dbReference type="GO" id="GO:0005576">
    <property type="term" value="C:extracellular region"/>
    <property type="evidence" value="ECO:0007669"/>
    <property type="project" value="UniProtKB-ARBA"/>
</dbReference>
<feature type="region of interest" description="Disordered" evidence="4">
    <location>
        <begin position="163"/>
        <end position="236"/>
    </location>
</feature>
<dbReference type="PANTHER" id="PTHR23266">
    <property type="entry name" value="IMMUNOGLOBULIN HEAVY CHAIN"/>
    <property type="match status" value="1"/>
</dbReference>
<sequence length="282" mass="29406">MNNLKDEDSAVYFCAKADSTDGNIVGAIEVDGCGGDLQPPGGSLTLLCRGNGFDFGSYAMFWMRQRPGKALEVVASITSFGRKGAHTWYLPSVQGRFSISRDNGQSSVTLTVNNLKDEDSAIYFCAKSAASCCADAGDIHGFGPVPFTHSPVVPTCPQTLPPAVSPCPSPAPLSPVSPGCPNGSGPAPDPAPNRFCRRRLRVSSASQGRGSRGRFGEMGKIGGKGESDGGGPETVNTVSKTVSTISIFGTEINGGILVLEVVHGQRHRALPVVPGDREPARD</sequence>
<feature type="domain" description="Ig-like" evidence="5">
    <location>
        <begin position="41"/>
        <end position="125"/>
    </location>
</feature>
<reference evidence="6" key="3">
    <citation type="submission" date="2025-09" db="UniProtKB">
        <authorList>
            <consortium name="Ensembl"/>
        </authorList>
    </citation>
    <scope>IDENTIFICATION</scope>
</reference>
<name>A0A8C3U342_CATUS</name>
<dbReference type="InterPro" id="IPR050199">
    <property type="entry name" value="IgHV"/>
</dbReference>
<dbReference type="SMART" id="SM00406">
    <property type="entry name" value="IGv"/>
    <property type="match status" value="1"/>
</dbReference>
<evidence type="ECO:0000259" key="5">
    <source>
        <dbReference type="PROSITE" id="PS50835"/>
    </source>
</evidence>
<dbReference type="Gene3D" id="2.60.40.10">
    <property type="entry name" value="Immunoglobulins"/>
    <property type="match status" value="1"/>
</dbReference>
<dbReference type="InterPro" id="IPR013106">
    <property type="entry name" value="Ig_V-set"/>
</dbReference>
<evidence type="ECO:0000313" key="6">
    <source>
        <dbReference type="Ensembl" id="ENSCUSP00005009694.1"/>
    </source>
</evidence>
<dbReference type="AlphaFoldDB" id="A0A8C3U342"/>
<dbReference type="Pfam" id="PF07686">
    <property type="entry name" value="V-set"/>
    <property type="match status" value="1"/>
</dbReference>
<keyword evidence="7" id="KW-1185">Reference proteome</keyword>
<dbReference type="InterPro" id="IPR013783">
    <property type="entry name" value="Ig-like_fold"/>
</dbReference>
<evidence type="ECO:0000313" key="7">
    <source>
        <dbReference type="Proteomes" id="UP000694563"/>
    </source>
</evidence>
<organism evidence="6 7">
    <name type="scientific">Catharus ustulatus</name>
    <name type="common">Russet-backed thrush</name>
    <name type="synonym">Hylocichla ustulatus</name>
    <dbReference type="NCBI Taxonomy" id="91951"/>
    <lineage>
        <taxon>Eukaryota</taxon>
        <taxon>Metazoa</taxon>
        <taxon>Chordata</taxon>
        <taxon>Craniata</taxon>
        <taxon>Vertebrata</taxon>
        <taxon>Euteleostomi</taxon>
        <taxon>Archelosauria</taxon>
        <taxon>Archosauria</taxon>
        <taxon>Dinosauria</taxon>
        <taxon>Saurischia</taxon>
        <taxon>Theropoda</taxon>
        <taxon>Coelurosauria</taxon>
        <taxon>Aves</taxon>
        <taxon>Neognathae</taxon>
        <taxon>Neoaves</taxon>
        <taxon>Telluraves</taxon>
        <taxon>Australaves</taxon>
        <taxon>Passeriformes</taxon>
        <taxon>Turdidae</taxon>
        <taxon>Catharus</taxon>
    </lineage>
</organism>
<keyword evidence="3" id="KW-1280">Immunoglobulin</keyword>
<keyword evidence="2" id="KW-1064">Adaptive immunity</keyword>
<dbReference type="GO" id="GO:0019814">
    <property type="term" value="C:immunoglobulin complex"/>
    <property type="evidence" value="ECO:0007669"/>
    <property type="project" value="UniProtKB-KW"/>
</dbReference>
<reference evidence="6" key="2">
    <citation type="submission" date="2025-08" db="UniProtKB">
        <authorList>
            <consortium name="Ensembl"/>
        </authorList>
    </citation>
    <scope>IDENTIFICATION</scope>
</reference>
<feature type="compositionally biased region" description="Gly residues" evidence="4">
    <location>
        <begin position="219"/>
        <end position="232"/>
    </location>
</feature>
<dbReference type="Proteomes" id="UP000694563">
    <property type="component" value="Chromosome 38"/>
</dbReference>
<evidence type="ECO:0000256" key="1">
    <source>
        <dbReference type="ARBA" id="ARBA00022859"/>
    </source>
</evidence>
<keyword evidence="1" id="KW-0391">Immunity</keyword>
<dbReference type="GO" id="GO:0002250">
    <property type="term" value="P:adaptive immune response"/>
    <property type="evidence" value="ECO:0007669"/>
    <property type="project" value="UniProtKB-KW"/>
</dbReference>
<dbReference type="InterPro" id="IPR007110">
    <property type="entry name" value="Ig-like_dom"/>
</dbReference>
<dbReference type="InterPro" id="IPR036179">
    <property type="entry name" value="Ig-like_dom_sf"/>
</dbReference>
<protein>
    <recommendedName>
        <fullName evidence="5">Ig-like domain-containing protein</fullName>
    </recommendedName>
</protein>
<evidence type="ECO:0000256" key="2">
    <source>
        <dbReference type="ARBA" id="ARBA00023130"/>
    </source>
</evidence>